<reference evidence="7 8" key="1">
    <citation type="submission" date="2016-02" db="EMBL/GenBank/DDBJ databases">
        <title>Draft genome sequence of Polaribacter atrinae KACC17473.</title>
        <authorList>
            <person name="Shin S.-K."/>
            <person name="Yi H."/>
        </authorList>
    </citation>
    <scope>NUCLEOTIDE SEQUENCE [LARGE SCALE GENOMIC DNA]</scope>
    <source>
        <strain evidence="7 8">KACC 17473</strain>
    </source>
</reference>
<comment type="subcellular location">
    <subcellularLocation>
        <location evidence="1">Cell membrane</location>
        <topology evidence="1">Multi-pass membrane protein</topology>
    </subcellularLocation>
</comment>
<dbReference type="STRING" id="1333662.LPB303_01705"/>
<dbReference type="Proteomes" id="UP000076923">
    <property type="component" value="Unassembled WGS sequence"/>
</dbReference>
<feature type="transmembrane region" description="Helical" evidence="6">
    <location>
        <begin position="171"/>
        <end position="194"/>
    </location>
</feature>
<evidence type="ECO:0000313" key="8">
    <source>
        <dbReference type="Proteomes" id="UP000076923"/>
    </source>
</evidence>
<keyword evidence="2" id="KW-1003">Cell membrane</keyword>
<evidence type="ECO:0000256" key="2">
    <source>
        <dbReference type="ARBA" id="ARBA00022475"/>
    </source>
</evidence>
<feature type="transmembrane region" description="Helical" evidence="6">
    <location>
        <begin position="246"/>
        <end position="274"/>
    </location>
</feature>
<dbReference type="GO" id="GO:0005886">
    <property type="term" value="C:plasma membrane"/>
    <property type="evidence" value="ECO:0007669"/>
    <property type="project" value="UniProtKB-SubCell"/>
</dbReference>
<feature type="transmembrane region" description="Helical" evidence="6">
    <location>
        <begin position="387"/>
        <end position="407"/>
    </location>
</feature>
<feature type="transmembrane region" description="Helical" evidence="6">
    <location>
        <begin position="21"/>
        <end position="41"/>
    </location>
</feature>
<accession>A0A176TFU4</accession>
<dbReference type="InterPro" id="IPR002797">
    <property type="entry name" value="Polysacc_synth"/>
</dbReference>
<sequence length="421" mass="48978">MIPVLFSKQDFLNTKWFIAEKLIQLLVGIFIIPKIFNSLGVLNIGKLKFAETFIAFFAPVLFLGLSAICIREIIFNPKKTKEILVTAFYLRLFSWILFFLGLLIYNYFYNSNKLFWLYFLIGFSYFIRITDVFEYYFYAIKKTNYIFISKISSLFCIVLLQYYGVEHQLGILYFASLLIVDFLLQGIIYGFIFITKTAIKLKNKYFSISMVKYLLKNSYPLILSNLLVSLYISIDDFILKYYFGDAAIGLFATIDFLVIALTWSIGFSIINALYPSLAESYKTDINIYQKKISALYKYMLLLGVLIGLFYTFFGTSILSTFFNESYVSIATPLKIFSWSPIFIFLGMVFEKHLINSNQLKKNVYRFIVGCFMNLILGLLLIPTYKIMGAAISMLFSHFITNLGFIIFDGKNRNHLKFIFLK</sequence>
<feature type="transmembrane region" description="Helical" evidence="6">
    <location>
        <begin position="115"/>
        <end position="138"/>
    </location>
</feature>
<feature type="transmembrane region" description="Helical" evidence="6">
    <location>
        <begin position="333"/>
        <end position="350"/>
    </location>
</feature>
<dbReference type="AlphaFoldDB" id="A0A176TFU4"/>
<evidence type="ECO:0000256" key="1">
    <source>
        <dbReference type="ARBA" id="ARBA00004651"/>
    </source>
</evidence>
<evidence type="ECO:0000256" key="5">
    <source>
        <dbReference type="ARBA" id="ARBA00023136"/>
    </source>
</evidence>
<gene>
    <name evidence="7" type="ORF">LPB303_01705</name>
</gene>
<keyword evidence="4 6" id="KW-1133">Transmembrane helix</keyword>
<feature type="transmembrane region" description="Helical" evidence="6">
    <location>
        <begin position="214"/>
        <end position="234"/>
    </location>
</feature>
<dbReference type="CDD" id="cd13128">
    <property type="entry name" value="MATE_Wzx_like"/>
    <property type="match status" value="1"/>
</dbReference>
<keyword evidence="3 6" id="KW-0812">Transmembrane</keyword>
<evidence type="ECO:0000256" key="3">
    <source>
        <dbReference type="ARBA" id="ARBA00022692"/>
    </source>
</evidence>
<evidence type="ECO:0000313" key="7">
    <source>
        <dbReference type="EMBL" id="OAD46276.1"/>
    </source>
</evidence>
<name>A0A176TFU4_9FLAO</name>
<feature type="transmembrane region" description="Helical" evidence="6">
    <location>
        <begin position="145"/>
        <end position="165"/>
    </location>
</feature>
<dbReference type="EMBL" id="LVWE01000003">
    <property type="protein sequence ID" value="OAD46276.1"/>
    <property type="molecule type" value="Genomic_DNA"/>
</dbReference>
<organism evidence="7 8">
    <name type="scientific">Polaribacter atrinae</name>
    <dbReference type="NCBI Taxonomy" id="1333662"/>
    <lineage>
        <taxon>Bacteria</taxon>
        <taxon>Pseudomonadati</taxon>
        <taxon>Bacteroidota</taxon>
        <taxon>Flavobacteriia</taxon>
        <taxon>Flavobacteriales</taxon>
        <taxon>Flavobacteriaceae</taxon>
    </lineage>
</organism>
<protein>
    <submittedName>
        <fullName evidence="7">Uncharacterized protein</fullName>
    </submittedName>
</protein>
<proteinExistence type="predicted"/>
<dbReference type="InterPro" id="IPR050833">
    <property type="entry name" value="Poly_Biosynth_Transport"/>
</dbReference>
<dbReference type="PANTHER" id="PTHR30250">
    <property type="entry name" value="PST FAMILY PREDICTED COLANIC ACID TRANSPORTER"/>
    <property type="match status" value="1"/>
</dbReference>
<dbReference type="Pfam" id="PF01943">
    <property type="entry name" value="Polysacc_synt"/>
    <property type="match status" value="1"/>
</dbReference>
<comment type="caution">
    <text evidence="7">The sequence shown here is derived from an EMBL/GenBank/DDBJ whole genome shotgun (WGS) entry which is preliminary data.</text>
</comment>
<dbReference type="PANTHER" id="PTHR30250:SF11">
    <property type="entry name" value="O-ANTIGEN TRANSPORTER-RELATED"/>
    <property type="match status" value="1"/>
</dbReference>
<keyword evidence="5 6" id="KW-0472">Membrane</keyword>
<feature type="transmembrane region" description="Helical" evidence="6">
    <location>
        <begin position="362"/>
        <end position="381"/>
    </location>
</feature>
<feature type="transmembrane region" description="Helical" evidence="6">
    <location>
        <begin position="53"/>
        <end position="74"/>
    </location>
</feature>
<evidence type="ECO:0000256" key="6">
    <source>
        <dbReference type="SAM" id="Phobius"/>
    </source>
</evidence>
<feature type="transmembrane region" description="Helical" evidence="6">
    <location>
        <begin position="295"/>
        <end position="313"/>
    </location>
</feature>
<evidence type="ECO:0000256" key="4">
    <source>
        <dbReference type="ARBA" id="ARBA00022989"/>
    </source>
</evidence>
<feature type="transmembrane region" description="Helical" evidence="6">
    <location>
        <begin position="86"/>
        <end position="109"/>
    </location>
</feature>
<keyword evidence="8" id="KW-1185">Reference proteome</keyword>